<organism evidence="1 2">
    <name type="scientific">Streblomastix strix</name>
    <dbReference type="NCBI Taxonomy" id="222440"/>
    <lineage>
        <taxon>Eukaryota</taxon>
        <taxon>Metamonada</taxon>
        <taxon>Preaxostyla</taxon>
        <taxon>Oxymonadida</taxon>
        <taxon>Streblomastigidae</taxon>
        <taxon>Streblomastix</taxon>
    </lineage>
</organism>
<gene>
    <name evidence="1" type="ORF">EZS28_014832</name>
</gene>
<feature type="non-terminal residue" evidence="1">
    <location>
        <position position="1"/>
    </location>
</feature>
<dbReference type="Proteomes" id="UP000324800">
    <property type="component" value="Unassembled WGS sequence"/>
</dbReference>
<comment type="caution">
    <text evidence="1">The sequence shown here is derived from an EMBL/GenBank/DDBJ whole genome shotgun (WGS) entry which is preliminary data.</text>
</comment>
<evidence type="ECO:0000313" key="1">
    <source>
        <dbReference type="EMBL" id="KAA6389639.1"/>
    </source>
</evidence>
<evidence type="ECO:0000313" key="2">
    <source>
        <dbReference type="Proteomes" id="UP000324800"/>
    </source>
</evidence>
<accession>A0A5J4W5D0</accession>
<proteinExistence type="predicted"/>
<evidence type="ECO:0008006" key="3">
    <source>
        <dbReference type="Google" id="ProtNLM"/>
    </source>
</evidence>
<dbReference type="AlphaFoldDB" id="A0A5J4W5D0"/>
<dbReference type="EMBL" id="SNRW01003508">
    <property type="protein sequence ID" value="KAA6389639.1"/>
    <property type="molecule type" value="Genomic_DNA"/>
</dbReference>
<reference evidence="1 2" key="1">
    <citation type="submission" date="2019-03" db="EMBL/GenBank/DDBJ databases">
        <title>Single cell metagenomics reveals metabolic interactions within the superorganism composed of flagellate Streblomastix strix and complex community of Bacteroidetes bacteria on its surface.</title>
        <authorList>
            <person name="Treitli S.C."/>
            <person name="Kolisko M."/>
            <person name="Husnik F."/>
            <person name="Keeling P."/>
            <person name="Hampl V."/>
        </authorList>
    </citation>
    <scope>NUCLEOTIDE SEQUENCE [LARGE SCALE GENOMIC DNA]</scope>
    <source>
        <strain evidence="1">ST1C</strain>
    </source>
</reference>
<sequence>RVVLEQRGLATAAVNKSREELLRVEDPEVIIANFVAYLGDEQVTDSSQTNCRTAISMLFKLQGFPNEKLNGSALHQIMKKPQTAMRKDHKEELLYNLDKLLRYLQEKNQINTTLSEQEHLGCTVISIMAFSTLRLIEIQRKKATKQENGAWTIQTSKFKGISYDISLTFRPLSNKSVCPTTWISSWLARRSKENRNKCLWWLQSKSKEETYEQMSKAVHMVMNAEGINKKETVTSIRKASMTKGIDQGATKQESDRFSKHADGSGIVQGHYNMNLNDKIRERLSNFE</sequence>
<protein>
    <recommendedName>
        <fullName evidence="3">Tyr recombinase domain-containing protein</fullName>
    </recommendedName>
</protein>
<name>A0A5J4W5D0_9EUKA</name>